<proteinExistence type="predicted"/>
<evidence type="ECO:0000313" key="3">
    <source>
        <dbReference type="EMBL" id="SKA74935.1"/>
    </source>
</evidence>
<dbReference type="Pfam" id="PF00814">
    <property type="entry name" value="TsaD"/>
    <property type="match status" value="1"/>
</dbReference>
<dbReference type="OrthoDB" id="9809995at2"/>
<dbReference type="NCBIfam" id="TIGR03725">
    <property type="entry name" value="T6A_YeaZ"/>
    <property type="match status" value="1"/>
</dbReference>
<evidence type="ECO:0000259" key="2">
    <source>
        <dbReference type="Pfam" id="PF00814"/>
    </source>
</evidence>
<evidence type="ECO:0000313" key="4">
    <source>
        <dbReference type="Proteomes" id="UP000190027"/>
    </source>
</evidence>
<name>A0A1T4WDE2_9BACT</name>
<dbReference type="STRING" id="1121449.SAMN02745704_00804"/>
<dbReference type="AlphaFoldDB" id="A0A1T4WDE2"/>
<dbReference type="InterPro" id="IPR043129">
    <property type="entry name" value="ATPase_NBD"/>
</dbReference>
<dbReference type="GO" id="GO:0002949">
    <property type="term" value="P:tRNA threonylcarbamoyladenosine modification"/>
    <property type="evidence" value="ECO:0007669"/>
    <property type="project" value="InterPro"/>
</dbReference>
<sequence length="267" mass="28808">MTSIASSSPDGLTLALNGAEERLQLVLGHPAPQGGSTLLAAQEWTVPGQSVRFLAPSLRSMLDALGLTTKHIQRIACVRGPGSFTGLRLSLALASAIAEVHDLPQAGIDHLPLLARRAAPLLAGPLAVVTHSRRRQVYVQGFDQQAKPLGPPRSGTIEDAARHLETLHRSDAPLSVLGSGLRRNAAFFTDLRQEIAFRDLGPAWDASSAQDLLDAACAPQIRYSHEAVAPLYMRPSDAEENLDTIARQRGMDPEQAREMLRRSRDTD</sequence>
<dbReference type="Proteomes" id="UP000190027">
    <property type="component" value="Unassembled WGS sequence"/>
</dbReference>
<protein>
    <submittedName>
        <fullName evidence="3">tRNA threonylcarbamoyl adenosine modification protein YeaZ</fullName>
    </submittedName>
</protein>
<reference evidence="3 4" key="1">
    <citation type="submission" date="2017-02" db="EMBL/GenBank/DDBJ databases">
        <authorList>
            <person name="Peterson S.W."/>
        </authorList>
    </citation>
    <scope>NUCLEOTIDE SEQUENCE [LARGE SCALE GENOMIC DNA]</scope>
    <source>
        <strain evidence="3 4">DSM 16080</strain>
    </source>
</reference>
<dbReference type="RefSeq" id="WP_078716357.1">
    <property type="nucleotide sequence ID" value="NZ_FUYC01000002.1"/>
</dbReference>
<gene>
    <name evidence="3" type="ORF">SAMN02745704_00804</name>
</gene>
<accession>A0A1T4WDE2</accession>
<dbReference type="EMBL" id="FUYC01000002">
    <property type="protein sequence ID" value="SKA74935.1"/>
    <property type="molecule type" value="Genomic_DNA"/>
</dbReference>
<feature type="domain" description="Gcp-like" evidence="2">
    <location>
        <begin position="54"/>
        <end position="147"/>
    </location>
</feature>
<keyword evidence="4" id="KW-1185">Reference proteome</keyword>
<dbReference type="InterPro" id="IPR022496">
    <property type="entry name" value="T6A_TsaB"/>
</dbReference>
<dbReference type="Gene3D" id="3.30.420.40">
    <property type="match status" value="2"/>
</dbReference>
<organism evidence="3 4">
    <name type="scientific">Paucidesulfovibrio gracilis DSM 16080</name>
    <dbReference type="NCBI Taxonomy" id="1121449"/>
    <lineage>
        <taxon>Bacteria</taxon>
        <taxon>Pseudomonadati</taxon>
        <taxon>Thermodesulfobacteriota</taxon>
        <taxon>Desulfovibrionia</taxon>
        <taxon>Desulfovibrionales</taxon>
        <taxon>Desulfovibrionaceae</taxon>
        <taxon>Paucidesulfovibrio</taxon>
    </lineage>
</organism>
<dbReference type="SUPFAM" id="SSF53067">
    <property type="entry name" value="Actin-like ATPase domain"/>
    <property type="match status" value="1"/>
</dbReference>
<feature type="compositionally biased region" description="Basic and acidic residues" evidence="1">
    <location>
        <begin position="249"/>
        <end position="267"/>
    </location>
</feature>
<feature type="region of interest" description="Disordered" evidence="1">
    <location>
        <begin position="245"/>
        <end position="267"/>
    </location>
</feature>
<evidence type="ECO:0000256" key="1">
    <source>
        <dbReference type="SAM" id="MobiDB-lite"/>
    </source>
</evidence>
<dbReference type="InterPro" id="IPR000905">
    <property type="entry name" value="Gcp-like_dom"/>
</dbReference>